<dbReference type="AlphaFoldDB" id="A0A1C3XC42"/>
<dbReference type="RefSeq" id="WP_092856589.1">
    <property type="nucleotide sequence ID" value="NZ_FMAH01000079.1"/>
</dbReference>
<organism evidence="3 4">
    <name type="scientific">Rhizobium miluonense</name>
    <dbReference type="NCBI Taxonomy" id="411945"/>
    <lineage>
        <taxon>Bacteria</taxon>
        <taxon>Pseudomonadati</taxon>
        <taxon>Pseudomonadota</taxon>
        <taxon>Alphaproteobacteria</taxon>
        <taxon>Hyphomicrobiales</taxon>
        <taxon>Rhizobiaceae</taxon>
        <taxon>Rhizobium/Agrobacterium group</taxon>
        <taxon>Rhizobium</taxon>
    </lineage>
</organism>
<sequence length="180" mass="19507">MTEIKNSKEAKGSPDHGHIRTLQALDQAAGGSGQVVPERAEDASSAGIRPEHGTDDARCEDSAECDLQRKQMAEEVFFRISNVPRSEDIDESAKPGGESAGDFAPKQERTDAEIRLEIEGKLKTDQLLREASIFVTVSRGRVVIEGSVENHEARQRAEAISRQASGITGHDSNLAVRKSS</sequence>
<feature type="compositionally biased region" description="Basic and acidic residues" evidence="1">
    <location>
        <begin position="1"/>
        <end position="18"/>
    </location>
</feature>
<evidence type="ECO:0000259" key="2">
    <source>
        <dbReference type="PROSITE" id="PS50914"/>
    </source>
</evidence>
<dbReference type="SMART" id="SM00749">
    <property type="entry name" value="BON"/>
    <property type="match status" value="1"/>
</dbReference>
<dbReference type="EMBL" id="FMAH01000079">
    <property type="protein sequence ID" value="SCB49867.1"/>
    <property type="molecule type" value="Genomic_DNA"/>
</dbReference>
<dbReference type="InterPro" id="IPR007055">
    <property type="entry name" value="BON_dom"/>
</dbReference>
<evidence type="ECO:0000256" key="1">
    <source>
        <dbReference type="SAM" id="MobiDB-lite"/>
    </source>
</evidence>
<feature type="region of interest" description="Disordered" evidence="1">
    <location>
        <begin position="156"/>
        <end position="180"/>
    </location>
</feature>
<dbReference type="Pfam" id="PF04972">
    <property type="entry name" value="BON"/>
    <property type="match status" value="1"/>
</dbReference>
<name>A0A1C3XC42_9HYPH</name>
<accession>A0A1C3XC42</accession>
<feature type="compositionally biased region" description="Basic and acidic residues" evidence="1">
    <location>
        <begin position="49"/>
        <end position="63"/>
    </location>
</feature>
<keyword evidence="4" id="KW-1185">Reference proteome</keyword>
<feature type="region of interest" description="Disordered" evidence="1">
    <location>
        <begin position="1"/>
        <end position="63"/>
    </location>
</feature>
<dbReference type="OrthoDB" id="8369932at2"/>
<feature type="domain" description="BON" evidence="2">
    <location>
        <begin position="110"/>
        <end position="178"/>
    </location>
</feature>
<evidence type="ECO:0000313" key="4">
    <source>
        <dbReference type="Proteomes" id="UP000199435"/>
    </source>
</evidence>
<proteinExistence type="predicted"/>
<reference evidence="4" key="1">
    <citation type="submission" date="2016-08" db="EMBL/GenBank/DDBJ databases">
        <authorList>
            <person name="Varghese N."/>
            <person name="Submissions Spin"/>
        </authorList>
    </citation>
    <scope>NUCLEOTIDE SEQUENCE [LARGE SCALE GENOMIC DNA]</scope>
    <source>
        <strain evidence="4">HAMBI 2971</strain>
    </source>
</reference>
<dbReference type="InterPro" id="IPR014004">
    <property type="entry name" value="Transpt-assoc_nodulatn_dom_bac"/>
</dbReference>
<evidence type="ECO:0000313" key="3">
    <source>
        <dbReference type="EMBL" id="SCB49867.1"/>
    </source>
</evidence>
<dbReference type="Proteomes" id="UP000199435">
    <property type="component" value="Unassembled WGS sequence"/>
</dbReference>
<protein>
    <submittedName>
        <fullName evidence="3">BON domain-containing protein</fullName>
    </submittedName>
</protein>
<dbReference type="Gene3D" id="3.30.1340.30">
    <property type="match status" value="1"/>
</dbReference>
<feature type="region of interest" description="Disordered" evidence="1">
    <location>
        <begin position="81"/>
        <end position="112"/>
    </location>
</feature>
<dbReference type="STRING" id="411945.GA0061102_107912"/>
<dbReference type="PROSITE" id="PS50914">
    <property type="entry name" value="BON"/>
    <property type="match status" value="1"/>
</dbReference>
<gene>
    <name evidence="3" type="ORF">GA0061102_107912</name>
</gene>